<keyword evidence="4" id="KW-1185">Reference proteome</keyword>
<dbReference type="InterPro" id="IPR001005">
    <property type="entry name" value="SANT/Myb"/>
</dbReference>
<feature type="compositionally biased region" description="Basic and acidic residues" evidence="1">
    <location>
        <begin position="172"/>
        <end position="226"/>
    </location>
</feature>
<evidence type="ECO:0000259" key="2">
    <source>
        <dbReference type="SMART" id="SM00717"/>
    </source>
</evidence>
<name>A0A6A6FN45_9PEZI</name>
<protein>
    <recommendedName>
        <fullName evidence="2">Myb-like domain-containing protein</fullName>
    </recommendedName>
</protein>
<dbReference type="AlphaFoldDB" id="A0A6A6FN45"/>
<sequence length="418" mass="45673">MSFTLFPYRSIATPKMYLVDSDTGQPLGRSAESLRLPAAPAITGAEIRRNRRGKLVMVRHRGASTVNGGGSAAGSGVITFEDLQKSIEKMKTQESGEEKKSMKEDSKPKDKEASSKGDKAPNGQQKGGTDMKAEEKPGNEFTAEEDTKLRELKALTGKQGKQGKSWEQIAEEMGKAEGLLRAHWKELQAADNANDKKESGNKQQEQKKGEGKGKGKGDQGAKENGDAGKGSGKNGGQQKLDKFVFTEDEDKELRELMQAGAKLKTVGRALKKPQDACKKRWEEIGADAATAEPKKEDPPKQEDSTERSGKKENAQMEDSKQDNNQNSASVKQASKAASVAGSVRSTGTSIKFTMSEWRRLQEDDFFSFDELQLLCQLIGKKGQSSWLGIASAFHDKTGRRVHPDDIREKFEAVGKSCL</sequence>
<feature type="compositionally biased region" description="Basic and acidic residues" evidence="1">
    <location>
        <begin position="292"/>
        <end position="321"/>
    </location>
</feature>
<feature type="compositionally biased region" description="Low complexity" evidence="1">
    <location>
        <begin position="327"/>
        <end position="340"/>
    </location>
</feature>
<dbReference type="Proteomes" id="UP000799539">
    <property type="component" value="Unassembled WGS sequence"/>
</dbReference>
<proteinExistence type="predicted"/>
<feature type="domain" description="Myb-like" evidence="2">
    <location>
        <begin position="137"/>
        <end position="190"/>
    </location>
</feature>
<feature type="region of interest" description="Disordered" evidence="1">
    <location>
        <begin position="261"/>
        <end position="340"/>
    </location>
</feature>
<evidence type="ECO:0000313" key="4">
    <source>
        <dbReference type="Proteomes" id="UP000799539"/>
    </source>
</evidence>
<feature type="compositionally biased region" description="Basic and acidic residues" evidence="1">
    <location>
        <begin position="88"/>
        <end position="119"/>
    </location>
</feature>
<accession>A0A6A6FN45</accession>
<dbReference type="OrthoDB" id="5427780at2759"/>
<feature type="compositionally biased region" description="Basic and acidic residues" evidence="1">
    <location>
        <begin position="129"/>
        <end position="138"/>
    </location>
</feature>
<dbReference type="Pfam" id="PF13921">
    <property type="entry name" value="Myb_DNA-bind_6"/>
    <property type="match status" value="1"/>
</dbReference>
<evidence type="ECO:0000313" key="3">
    <source>
        <dbReference type="EMBL" id="KAF2214734.1"/>
    </source>
</evidence>
<feature type="domain" description="Myb-like" evidence="2">
    <location>
        <begin position="362"/>
        <end position="416"/>
    </location>
</feature>
<gene>
    <name evidence="3" type="ORF">CERZMDRAFT_82667</name>
</gene>
<feature type="compositionally biased region" description="Basic and acidic residues" evidence="1">
    <location>
        <begin position="272"/>
        <end position="283"/>
    </location>
</feature>
<evidence type="ECO:0000256" key="1">
    <source>
        <dbReference type="SAM" id="MobiDB-lite"/>
    </source>
</evidence>
<dbReference type="EMBL" id="ML992667">
    <property type="protein sequence ID" value="KAF2214734.1"/>
    <property type="molecule type" value="Genomic_DNA"/>
</dbReference>
<dbReference type="SMART" id="SM00717">
    <property type="entry name" value="SANT"/>
    <property type="match status" value="2"/>
</dbReference>
<reference evidence="3" key="1">
    <citation type="journal article" date="2020" name="Stud. Mycol.">
        <title>101 Dothideomycetes genomes: a test case for predicting lifestyles and emergence of pathogens.</title>
        <authorList>
            <person name="Haridas S."/>
            <person name="Albert R."/>
            <person name="Binder M."/>
            <person name="Bloem J."/>
            <person name="Labutti K."/>
            <person name="Salamov A."/>
            <person name="Andreopoulos B."/>
            <person name="Baker S."/>
            <person name="Barry K."/>
            <person name="Bills G."/>
            <person name="Bluhm B."/>
            <person name="Cannon C."/>
            <person name="Castanera R."/>
            <person name="Culley D."/>
            <person name="Daum C."/>
            <person name="Ezra D."/>
            <person name="Gonzalez J."/>
            <person name="Henrissat B."/>
            <person name="Kuo A."/>
            <person name="Liang C."/>
            <person name="Lipzen A."/>
            <person name="Lutzoni F."/>
            <person name="Magnuson J."/>
            <person name="Mondo S."/>
            <person name="Nolan M."/>
            <person name="Ohm R."/>
            <person name="Pangilinan J."/>
            <person name="Park H.-J."/>
            <person name="Ramirez L."/>
            <person name="Alfaro M."/>
            <person name="Sun H."/>
            <person name="Tritt A."/>
            <person name="Yoshinaga Y."/>
            <person name="Zwiers L.-H."/>
            <person name="Turgeon B."/>
            <person name="Goodwin S."/>
            <person name="Spatafora J."/>
            <person name="Crous P."/>
            <person name="Grigoriev I."/>
        </authorList>
    </citation>
    <scope>NUCLEOTIDE SEQUENCE</scope>
    <source>
        <strain evidence="3">SCOH1-5</strain>
    </source>
</reference>
<feature type="region of interest" description="Disordered" evidence="1">
    <location>
        <begin position="88"/>
        <end position="246"/>
    </location>
</feature>
<organism evidence="3 4">
    <name type="scientific">Cercospora zeae-maydis SCOH1-5</name>
    <dbReference type="NCBI Taxonomy" id="717836"/>
    <lineage>
        <taxon>Eukaryota</taxon>
        <taxon>Fungi</taxon>
        <taxon>Dikarya</taxon>
        <taxon>Ascomycota</taxon>
        <taxon>Pezizomycotina</taxon>
        <taxon>Dothideomycetes</taxon>
        <taxon>Dothideomycetidae</taxon>
        <taxon>Mycosphaerellales</taxon>
        <taxon>Mycosphaerellaceae</taxon>
        <taxon>Cercospora</taxon>
    </lineage>
</organism>